<dbReference type="AlphaFoldDB" id="D6RQU0"/>
<accession>D6RQU0</accession>
<evidence type="ECO:0000256" key="1">
    <source>
        <dbReference type="SAM" id="Coils"/>
    </source>
</evidence>
<name>D6RQU0_COPC7</name>
<feature type="compositionally biased region" description="Low complexity" evidence="2">
    <location>
        <begin position="190"/>
        <end position="205"/>
    </location>
</feature>
<organism evidence="3 4">
    <name type="scientific">Coprinopsis cinerea (strain Okayama-7 / 130 / ATCC MYA-4618 / FGSC 9003)</name>
    <name type="common">Inky cap fungus</name>
    <name type="synonym">Hormographiella aspergillata</name>
    <dbReference type="NCBI Taxonomy" id="240176"/>
    <lineage>
        <taxon>Eukaryota</taxon>
        <taxon>Fungi</taxon>
        <taxon>Dikarya</taxon>
        <taxon>Basidiomycota</taxon>
        <taxon>Agaricomycotina</taxon>
        <taxon>Agaricomycetes</taxon>
        <taxon>Agaricomycetidae</taxon>
        <taxon>Agaricales</taxon>
        <taxon>Agaricineae</taxon>
        <taxon>Psathyrellaceae</taxon>
        <taxon>Coprinopsis</taxon>
    </lineage>
</organism>
<sequence>MAADLIAGSGGSQRSNRSLKAMLLDTVRVLTQRRSVLRLVPMVQETLLTWELTRRVLVYLCETVGLAVGVEDIHCPIVVSRAVIKACVVLRDTSVPKTHAAEDVTCPALFFIPLPLCAAFSFPSGSSAMDFPVKREAVKQEVLDVPPSSYNPRRRAAVDQQQRTQRILASGAIDSQVTDSQYVNALVYAGSPSNSDNSGDSQSQPLEIPSSPGFESQKDIERLEDKLHEAKQEVSELENRLREAGPSTAPQEPPNPVHARTLQLSAHEEHVIRLWRRQREADEKAWMNRVTELEQNLQRIESDREILYLRVMELEMACENHGVTV</sequence>
<keyword evidence="4" id="KW-1185">Reference proteome</keyword>
<dbReference type="InParanoid" id="D6RQU0"/>
<dbReference type="VEuPathDB" id="FungiDB:CC1G_15425"/>
<dbReference type="OrthoDB" id="10647515at2759"/>
<comment type="caution">
    <text evidence="3">The sequence shown here is derived from an EMBL/GenBank/DDBJ whole genome shotgun (WGS) entry which is preliminary data.</text>
</comment>
<evidence type="ECO:0000313" key="4">
    <source>
        <dbReference type="Proteomes" id="UP000001861"/>
    </source>
</evidence>
<reference evidence="3 4" key="1">
    <citation type="journal article" date="2010" name="Proc. Natl. Acad. Sci. U.S.A.">
        <title>Insights into evolution of multicellular fungi from the assembled chromosomes of the mushroom Coprinopsis cinerea (Coprinus cinereus).</title>
        <authorList>
            <person name="Stajich J.E."/>
            <person name="Wilke S.K."/>
            <person name="Ahren D."/>
            <person name="Au C.H."/>
            <person name="Birren B.W."/>
            <person name="Borodovsky M."/>
            <person name="Burns C."/>
            <person name="Canback B."/>
            <person name="Casselton L.A."/>
            <person name="Cheng C.K."/>
            <person name="Deng J."/>
            <person name="Dietrich F.S."/>
            <person name="Fargo D.C."/>
            <person name="Farman M.L."/>
            <person name="Gathman A.C."/>
            <person name="Goldberg J."/>
            <person name="Guigo R."/>
            <person name="Hoegger P.J."/>
            <person name="Hooker J.B."/>
            <person name="Huggins A."/>
            <person name="James T.Y."/>
            <person name="Kamada T."/>
            <person name="Kilaru S."/>
            <person name="Kodira C."/>
            <person name="Kues U."/>
            <person name="Kupfer D."/>
            <person name="Kwan H.S."/>
            <person name="Lomsadze A."/>
            <person name="Li W."/>
            <person name="Lilly W.W."/>
            <person name="Ma L.J."/>
            <person name="Mackey A.J."/>
            <person name="Manning G."/>
            <person name="Martin F."/>
            <person name="Muraguchi H."/>
            <person name="Natvig D.O."/>
            <person name="Palmerini H."/>
            <person name="Ramesh M.A."/>
            <person name="Rehmeyer C.J."/>
            <person name="Roe B.A."/>
            <person name="Shenoy N."/>
            <person name="Stanke M."/>
            <person name="Ter-Hovhannisyan V."/>
            <person name="Tunlid A."/>
            <person name="Velagapudi R."/>
            <person name="Vision T.J."/>
            <person name="Zeng Q."/>
            <person name="Zolan M.E."/>
            <person name="Pukkila P.J."/>
        </authorList>
    </citation>
    <scope>NUCLEOTIDE SEQUENCE [LARGE SCALE GENOMIC DNA]</scope>
    <source>
        <strain evidence="4">Okayama-7 / 130 / ATCC MYA-4618 / FGSC 9003</strain>
    </source>
</reference>
<evidence type="ECO:0000256" key="2">
    <source>
        <dbReference type="SAM" id="MobiDB-lite"/>
    </source>
</evidence>
<feature type="region of interest" description="Disordered" evidence="2">
    <location>
        <begin position="188"/>
        <end position="215"/>
    </location>
</feature>
<evidence type="ECO:0000313" key="3">
    <source>
        <dbReference type="EMBL" id="EFI26654.1"/>
    </source>
</evidence>
<dbReference type="HOGENOM" id="CLU_855337_0_0_1"/>
<dbReference type="GeneID" id="9378231"/>
<keyword evidence="1" id="KW-0175">Coiled coil</keyword>
<feature type="coiled-coil region" evidence="1">
    <location>
        <begin position="283"/>
        <end position="310"/>
    </location>
</feature>
<dbReference type="KEGG" id="cci:CC1G_15425"/>
<gene>
    <name evidence="3" type="ORF">CC1G_15425</name>
</gene>
<proteinExistence type="predicted"/>
<dbReference type="EMBL" id="AACS02000012">
    <property type="protein sequence ID" value="EFI26654.1"/>
    <property type="molecule type" value="Genomic_DNA"/>
</dbReference>
<protein>
    <submittedName>
        <fullName evidence="3">Uncharacterized protein</fullName>
    </submittedName>
</protein>
<dbReference type="RefSeq" id="XP_002910148.1">
    <property type="nucleotide sequence ID" value="XM_002910102.1"/>
</dbReference>
<dbReference type="Proteomes" id="UP000001861">
    <property type="component" value="Unassembled WGS sequence"/>
</dbReference>